<proteinExistence type="predicted"/>
<accession>A0A9X3HT57</accession>
<reference evidence="3" key="1">
    <citation type="submission" date="2022-02" db="EMBL/GenBank/DDBJ databases">
        <title>Vibrio sp. nov., a new bacterium isolated from Bohai sea, China.</title>
        <authorList>
            <person name="Yuan Y."/>
        </authorList>
    </citation>
    <scope>NUCLEOTIDE SEQUENCE</scope>
    <source>
        <strain evidence="3">DBSS07</strain>
    </source>
</reference>
<comment type="caution">
    <text evidence="3">The sequence shown here is derived from an EMBL/GenBank/DDBJ whole genome shotgun (WGS) entry which is preliminary data.</text>
</comment>
<dbReference type="Pfam" id="PF00072">
    <property type="entry name" value="Response_reg"/>
    <property type="match status" value="1"/>
</dbReference>
<dbReference type="RefSeq" id="WP_265688170.1">
    <property type="nucleotide sequence ID" value="NZ_JAKRRX010000077.1"/>
</dbReference>
<keyword evidence="4" id="KW-1185">Reference proteome</keyword>
<dbReference type="InterPro" id="IPR001789">
    <property type="entry name" value="Sig_transdc_resp-reg_receiver"/>
</dbReference>
<dbReference type="Gene3D" id="1.10.3210.10">
    <property type="entry name" value="Hypothetical protein af1432"/>
    <property type="match status" value="1"/>
</dbReference>
<protein>
    <submittedName>
        <fullName evidence="3">Response regulator</fullName>
    </submittedName>
</protein>
<sequence>MTKPVLLVDDEVNILNSFRRTLRNQVDIELANNGQEALEKIRSKQYAVIVSDMQMPEMNGLELLQKVKEISPDTVRMMFTGNADQKTAVDAVNLGDVFRFINKPCSPPELLVYIESAIRQYDLIVAEKVLLNKTLKGVINVLSEVMSLTSPEINDHSNRIHHHMRQLAKAIDLKKHWSFEPMVQLSQLGYIIFPESSLKNMSEGNAETEEDRQLFDQHPCLASDLLRQIPRMEGVAKTILYQQKCFNGEGIPYDEVKGQDIPLGARMLKIVCDYTRLERSGFSSLEATNTLEEQRDFYDPTLLAAFKSTLELEQPKLMVELERLNPSMIIEGEIRTARGQLVARQGQQVTSALMNIIRHCLENRAISGEVEVSLVEPEIEQDKNNQPNH</sequence>
<gene>
    <name evidence="3" type="ORF">MD483_13530</name>
</gene>
<feature type="modified residue" description="4-aspartylphosphate" evidence="1">
    <location>
        <position position="52"/>
    </location>
</feature>
<dbReference type="PANTHER" id="PTHR45228">
    <property type="entry name" value="CYCLIC DI-GMP PHOSPHODIESTERASE TM_0186-RELATED"/>
    <property type="match status" value="1"/>
</dbReference>
<feature type="domain" description="Response regulatory" evidence="2">
    <location>
        <begin position="4"/>
        <end position="118"/>
    </location>
</feature>
<dbReference type="EMBL" id="JAKRRX010000077">
    <property type="protein sequence ID" value="MCW8334842.1"/>
    <property type="molecule type" value="Genomic_DNA"/>
</dbReference>
<evidence type="ECO:0000313" key="3">
    <source>
        <dbReference type="EMBL" id="MCW8334842.1"/>
    </source>
</evidence>
<dbReference type="Gene3D" id="3.40.50.2300">
    <property type="match status" value="1"/>
</dbReference>
<dbReference type="PROSITE" id="PS50110">
    <property type="entry name" value="RESPONSE_REGULATORY"/>
    <property type="match status" value="1"/>
</dbReference>
<dbReference type="PANTHER" id="PTHR45228:SF8">
    <property type="entry name" value="TWO-COMPONENT RESPONSE REGULATOR-RELATED"/>
    <property type="match status" value="1"/>
</dbReference>
<dbReference type="InterPro" id="IPR011006">
    <property type="entry name" value="CheY-like_superfamily"/>
</dbReference>
<dbReference type="CDD" id="cd17569">
    <property type="entry name" value="REC_HupR-like"/>
    <property type="match status" value="1"/>
</dbReference>
<evidence type="ECO:0000256" key="1">
    <source>
        <dbReference type="PROSITE-ProRule" id="PRU00169"/>
    </source>
</evidence>
<dbReference type="SUPFAM" id="SSF52172">
    <property type="entry name" value="CheY-like"/>
    <property type="match status" value="1"/>
</dbReference>
<dbReference type="InterPro" id="IPR052020">
    <property type="entry name" value="Cyclic_di-GMP/3'3'-cGAMP_PDE"/>
</dbReference>
<dbReference type="AlphaFoldDB" id="A0A9X3HT57"/>
<dbReference type="SMART" id="SM00448">
    <property type="entry name" value="REC"/>
    <property type="match status" value="1"/>
</dbReference>
<dbReference type="Pfam" id="PF13487">
    <property type="entry name" value="HD_5"/>
    <property type="match status" value="1"/>
</dbReference>
<keyword evidence="1" id="KW-0597">Phosphoprotein</keyword>
<dbReference type="GO" id="GO:0000160">
    <property type="term" value="P:phosphorelay signal transduction system"/>
    <property type="evidence" value="ECO:0007669"/>
    <property type="project" value="InterPro"/>
</dbReference>
<evidence type="ECO:0000313" key="4">
    <source>
        <dbReference type="Proteomes" id="UP001155586"/>
    </source>
</evidence>
<name>A0A9X3HT57_9VIBR</name>
<evidence type="ECO:0000259" key="2">
    <source>
        <dbReference type="PROSITE" id="PS50110"/>
    </source>
</evidence>
<dbReference type="Proteomes" id="UP001155586">
    <property type="component" value="Unassembled WGS sequence"/>
</dbReference>
<organism evidence="3 4">
    <name type="scientific">Vibrio paucivorans</name>
    <dbReference type="NCBI Taxonomy" id="2829489"/>
    <lineage>
        <taxon>Bacteria</taxon>
        <taxon>Pseudomonadati</taxon>
        <taxon>Pseudomonadota</taxon>
        <taxon>Gammaproteobacteria</taxon>
        <taxon>Vibrionales</taxon>
        <taxon>Vibrionaceae</taxon>
        <taxon>Vibrio</taxon>
    </lineage>
</organism>